<dbReference type="FunFam" id="1.10.510.10:FF:000405">
    <property type="entry name" value="Mitogen-activated protein kinase"/>
    <property type="match status" value="1"/>
</dbReference>
<dbReference type="SUPFAM" id="SSF56112">
    <property type="entry name" value="Protein kinase-like (PK-like)"/>
    <property type="match status" value="1"/>
</dbReference>
<comment type="activity regulation">
    <text evidence="9">Activated by threonine and tyrosine phosphorylation.</text>
</comment>
<dbReference type="STRING" id="65357.A0A024GRE8"/>
<dbReference type="GO" id="GO:0005524">
    <property type="term" value="F:ATP binding"/>
    <property type="evidence" value="ECO:0007669"/>
    <property type="project" value="UniProtKB-UniRule"/>
</dbReference>
<keyword evidence="9" id="KW-0460">Magnesium</keyword>
<comment type="catalytic activity">
    <reaction evidence="9">
        <text>L-threonyl-[protein] + ATP = O-phospho-L-threonyl-[protein] + ADP + H(+)</text>
        <dbReference type="Rhea" id="RHEA:46608"/>
        <dbReference type="Rhea" id="RHEA-COMP:11060"/>
        <dbReference type="Rhea" id="RHEA-COMP:11605"/>
        <dbReference type="ChEBI" id="CHEBI:15378"/>
        <dbReference type="ChEBI" id="CHEBI:30013"/>
        <dbReference type="ChEBI" id="CHEBI:30616"/>
        <dbReference type="ChEBI" id="CHEBI:61977"/>
        <dbReference type="ChEBI" id="CHEBI:456216"/>
        <dbReference type="EC" id="2.7.11.24"/>
    </reaction>
</comment>
<evidence type="ECO:0000256" key="7">
    <source>
        <dbReference type="ARBA" id="ARBA00048679"/>
    </source>
</evidence>
<dbReference type="GO" id="GO:0106310">
    <property type="term" value="F:protein serine kinase activity"/>
    <property type="evidence" value="ECO:0007669"/>
    <property type="project" value="RHEA"/>
</dbReference>
<feature type="region of interest" description="Disordered" evidence="10">
    <location>
        <begin position="379"/>
        <end position="401"/>
    </location>
</feature>
<dbReference type="InterPro" id="IPR008271">
    <property type="entry name" value="Ser/Thr_kinase_AS"/>
</dbReference>
<evidence type="ECO:0000256" key="8">
    <source>
        <dbReference type="PROSITE-ProRule" id="PRU10141"/>
    </source>
</evidence>
<sequence length="610" mass="68765">MSETYNCDFQSNTQTIVESPSIKVDTLTASTVINETFNRKRKLLTPVVHKTHLLVPKSSNETPSAARDVKLSRKQGSIFSTAMNYSDTAESLMTQCAIVHSDVAPTPHVPVTAMPPTPMCGGTAFDSTPNGFDQTPTEVQFTESENSGSMTEQVTDNTTNCETEDRKDTTNFPSSATSTTTSTTPSPIGRAAPLNLRNFSNWMLPDRYRLVRILGKGSYGQVAEAYDSHTQKKVAIKKIANVFDQEIDTKRLYREIYILRHLNHAQVIKLLNVLAPENEESYNELYLVFEFVDTDLHKLIMSPQYLTIRHIQVFLYQLLCGLHYVHSANVIHRDLKPANILLNEDCTLMICDFGLSRIMDTDLGSDTKQNQFMLDTKSPVTDYSSSTTSPASSSGSTPDGSRVFRRQLTKHVVTRWYRAPELILLQDYSFEVDMWSIGCIFAELLSMQVESYPRYRERVPLFPGRSCFPLSADRPTTFSDKLDQLNVIFNVIGTPSESDIGSLGEVKQYLRKLPKKEPRNLQEIYPGAPADSLDLLKQMLLFNPEMRISVADALNHPFLDSVRRAQDTTRAPLFSMDVENVHMTKDEVKARINEEIRHYDQINAAAAPKN</sequence>
<feature type="region of interest" description="Disordered" evidence="10">
    <location>
        <begin position="139"/>
        <end position="190"/>
    </location>
</feature>
<evidence type="ECO:0000256" key="5">
    <source>
        <dbReference type="ARBA" id="ARBA00022840"/>
    </source>
</evidence>
<keyword evidence="13" id="KW-1185">Reference proteome</keyword>
<accession>A0A024GRE8</accession>
<feature type="compositionally biased region" description="Low complexity" evidence="10">
    <location>
        <begin position="381"/>
        <end position="401"/>
    </location>
</feature>
<dbReference type="PROSITE" id="PS50011">
    <property type="entry name" value="PROTEIN_KINASE_DOM"/>
    <property type="match status" value="1"/>
</dbReference>
<evidence type="ECO:0000256" key="2">
    <source>
        <dbReference type="ARBA" id="ARBA00022679"/>
    </source>
</evidence>
<dbReference type="FunFam" id="1.10.510.10:FF:000613">
    <property type="entry name" value="Mitogen-activated protein kinase"/>
    <property type="match status" value="1"/>
</dbReference>
<evidence type="ECO:0000256" key="10">
    <source>
        <dbReference type="SAM" id="MobiDB-lite"/>
    </source>
</evidence>
<dbReference type="PROSITE" id="PS01351">
    <property type="entry name" value="MAPK"/>
    <property type="match status" value="1"/>
</dbReference>
<gene>
    <name evidence="12" type="ORF">BN9_101170</name>
</gene>
<dbReference type="PANTHER" id="PTHR24055">
    <property type="entry name" value="MITOGEN-ACTIVATED PROTEIN KINASE"/>
    <property type="match status" value="1"/>
</dbReference>
<feature type="binding site" evidence="8">
    <location>
        <position position="238"/>
    </location>
    <ligand>
        <name>ATP</name>
        <dbReference type="ChEBI" id="CHEBI:30616"/>
    </ligand>
</feature>
<dbReference type="InterPro" id="IPR003527">
    <property type="entry name" value="MAP_kinase_CS"/>
</dbReference>
<keyword evidence="3 8" id="KW-0547">Nucleotide-binding</keyword>
<feature type="domain" description="Protein kinase" evidence="11">
    <location>
        <begin position="208"/>
        <end position="559"/>
    </location>
</feature>
<keyword evidence="5 8" id="KW-0067">ATP-binding</keyword>
<comment type="catalytic activity">
    <reaction evidence="6">
        <text>L-threonyl-[protein] + ATP = O-phospho-L-threonyl-[protein] + ADP + H(+)</text>
        <dbReference type="Rhea" id="RHEA:46608"/>
        <dbReference type="Rhea" id="RHEA-COMP:11060"/>
        <dbReference type="Rhea" id="RHEA-COMP:11605"/>
        <dbReference type="ChEBI" id="CHEBI:15378"/>
        <dbReference type="ChEBI" id="CHEBI:30013"/>
        <dbReference type="ChEBI" id="CHEBI:30616"/>
        <dbReference type="ChEBI" id="CHEBI:61977"/>
        <dbReference type="ChEBI" id="CHEBI:456216"/>
        <dbReference type="EC" id="2.7.11.1"/>
    </reaction>
</comment>
<reference evidence="12 13" key="1">
    <citation type="submission" date="2012-05" db="EMBL/GenBank/DDBJ databases">
        <title>Recombination and specialization in a pathogen metapopulation.</title>
        <authorList>
            <person name="Gardiner A."/>
            <person name="Kemen E."/>
            <person name="Schultz-Larsen T."/>
            <person name="MacLean D."/>
            <person name="Van Oosterhout C."/>
            <person name="Jones J.D.G."/>
        </authorList>
    </citation>
    <scope>NUCLEOTIDE SEQUENCE [LARGE SCALE GENOMIC DNA]</scope>
    <source>
        <strain evidence="12 13">Ac Nc2</strain>
    </source>
</reference>
<keyword evidence="1 9" id="KW-0723">Serine/threonine-protein kinase</keyword>
<dbReference type="InterPro" id="IPR011009">
    <property type="entry name" value="Kinase-like_dom_sf"/>
</dbReference>
<keyword evidence="4 9" id="KW-0418">Kinase</keyword>
<comment type="caution">
    <text evidence="12">The sequence shown here is derived from an EMBL/GenBank/DDBJ whole genome shotgun (WGS) entry which is preliminary data.</text>
</comment>
<dbReference type="PROSITE" id="PS00107">
    <property type="entry name" value="PROTEIN_KINASE_ATP"/>
    <property type="match status" value="1"/>
</dbReference>
<dbReference type="Pfam" id="PF00069">
    <property type="entry name" value="Pkinase"/>
    <property type="match status" value="1"/>
</dbReference>
<dbReference type="InParanoid" id="A0A024GRE8"/>
<feature type="compositionally biased region" description="Polar residues" evidence="10">
    <location>
        <begin position="139"/>
        <end position="161"/>
    </location>
</feature>
<dbReference type="InterPro" id="IPR050117">
    <property type="entry name" value="MAPK"/>
</dbReference>
<dbReference type="EC" id="2.7.11.24" evidence="9"/>
<evidence type="ECO:0000256" key="9">
    <source>
        <dbReference type="RuleBase" id="RU361165"/>
    </source>
</evidence>
<organism evidence="12 13">
    <name type="scientific">Albugo candida</name>
    <dbReference type="NCBI Taxonomy" id="65357"/>
    <lineage>
        <taxon>Eukaryota</taxon>
        <taxon>Sar</taxon>
        <taxon>Stramenopiles</taxon>
        <taxon>Oomycota</taxon>
        <taxon>Peronosporomycetes</taxon>
        <taxon>Albuginales</taxon>
        <taxon>Albuginaceae</taxon>
        <taxon>Albugo</taxon>
    </lineage>
</organism>
<evidence type="ECO:0000259" key="11">
    <source>
        <dbReference type="PROSITE" id="PS50011"/>
    </source>
</evidence>
<comment type="similarity">
    <text evidence="9">Belongs to the protein kinase superfamily. Ser/Thr protein kinase family. MAP kinase subfamily.</text>
</comment>
<dbReference type="Gene3D" id="1.10.510.10">
    <property type="entry name" value="Transferase(Phosphotransferase) domain 1"/>
    <property type="match status" value="2"/>
</dbReference>
<feature type="compositionally biased region" description="Low complexity" evidence="10">
    <location>
        <begin position="170"/>
        <end position="187"/>
    </location>
</feature>
<dbReference type="InterPro" id="IPR017441">
    <property type="entry name" value="Protein_kinase_ATP_BS"/>
</dbReference>
<evidence type="ECO:0000256" key="6">
    <source>
        <dbReference type="ARBA" id="ARBA00047899"/>
    </source>
</evidence>
<evidence type="ECO:0000256" key="4">
    <source>
        <dbReference type="ARBA" id="ARBA00022777"/>
    </source>
</evidence>
<dbReference type="GO" id="GO:0004707">
    <property type="term" value="F:MAP kinase activity"/>
    <property type="evidence" value="ECO:0007669"/>
    <property type="project" value="UniProtKB-EC"/>
</dbReference>
<protein>
    <recommendedName>
        <fullName evidence="9">Mitogen-activated protein kinase</fullName>
        <ecNumber evidence="9">2.7.11.24</ecNumber>
    </recommendedName>
</protein>
<name>A0A024GRE8_9STRA</name>
<dbReference type="FunCoup" id="A0A024GRE8">
    <property type="interactions" value="79"/>
</dbReference>
<dbReference type="AlphaFoldDB" id="A0A024GRE8"/>
<comment type="catalytic activity">
    <reaction evidence="7">
        <text>L-seryl-[protein] + ATP = O-phospho-L-seryl-[protein] + ADP + H(+)</text>
        <dbReference type="Rhea" id="RHEA:17989"/>
        <dbReference type="Rhea" id="RHEA-COMP:9863"/>
        <dbReference type="Rhea" id="RHEA-COMP:11604"/>
        <dbReference type="ChEBI" id="CHEBI:15378"/>
        <dbReference type="ChEBI" id="CHEBI:29999"/>
        <dbReference type="ChEBI" id="CHEBI:30616"/>
        <dbReference type="ChEBI" id="CHEBI:83421"/>
        <dbReference type="ChEBI" id="CHEBI:456216"/>
        <dbReference type="EC" id="2.7.11.1"/>
    </reaction>
</comment>
<comment type="cofactor">
    <cofactor evidence="9">
        <name>Mg(2+)</name>
        <dbReference type="ChEBI" id="CHEBI:18420"/>
    </cofactor>
</comment>
<dbReference type="FunFam" id="3.30.200.20:FF:000046">
    <property type="entry name" value="Mitogen-activated protein kinase"/>
    <property type="match status" value="1"/>
</dbReference>
<keyword evidence="2 9" id="KW-0808">Transferase</keyword>
<dbReference type="Gene3D" id="3.30.200.20">
    <property type="entry name" value="Phosphorylase Kinase, domain 1"/>
    <property type="match status" value="2"/>
</dbReference>
<dbReference type="Proteomes" id="UP000053237">
    <property type="component" value="Unassembled WGS sequence"/>
</dbReference>
<dbReference type="SMART" id="SM00220">
    <property type="entry name" value="S_TKc"/>
    <property type="match status" value="1"/>
</dbReference>
<evidence type="ECO:0000313" key="12">
    <source>
        <dbReference type="EMBL" id="CCI48908.1"/>
    </source>
</evidence>
<dbReference type="CDD" id="cd07834">
    <property type="entry name" value="STKc_MAPK"/>
    <property type="match status" value="1"/>
</dbReference>
<dbReference type="OrthoDB" id="192887at2759"/>
<proteinExistence type="inferred from homology"/>
<evidence type="ECO:0000256" key="1">
    <source>
        <dbReference type="ARBA" id="ARBA00022527"/>
    </source>
</evidence>
<dbReference type="EMBL" id="CAIX01000255">
    <property type="protein sequence ID" value="CCI48908.1"/>
    <property type="molecule type" value="Genomic_DNA"/>
</dbReference>
<dbReference type="InterPro" id="IPR000719">
    <property type="entry name" value="Prot_kinase_dom"/>
</dbReference>
<dbReference type="PROSITE" id="PS00108">
    <property type="entry name" value="PROTEIN_KINASE_ST"/>
    <property type="match status" value="1"/>
</dbReference>
<evidence type="ECO:0000256" key="3">
    <source>
        <dbReference type="ARBA" id="ARBA00022741"/>
    </source>
</evidence>
<evidence type="ECO:0000313" key="13">
    <source>
        <dbReference type="Proteomes" id="UP000053237"/>
    </source>
</evidence>